<keyword evidence="3" id="KW-1185">Reference proteome</keyword>
<gene>
    <name evidence="2" type="ORF">C3L50_11840</name>
</gene>
<keyword evidence="2" id="KW-0378">Hydrolase</keyword>
<reference evidence="2 3" key="1">
    <citation type="submission" date="2018-01" db="EMBL/GenBank/DDBJ databases">
        <authorList>
            <person name="Gaut B.S."/>
            <person name="Morton B.R."/>
            <person name="Clegg M.T."/>
            <person name="Duvall M.R."/>
        </authorList>
    </citation>
    <scope>NUCLEOTIDE SEQUENCE [LARGE SCALE GENOMIC DNA]</scope>
    <source>
        <strain evidence="2 3">HR-AY</strain>
    </source>
</reference>
<keyword evidence="2" id="KW-0540">Nuclease</keyword>
<protein>
    <submittedName>
        <fullName evidence="2">Restriction endonuclease</fullName>
    </submittedName>
</protein>
<dbReference type="Proteomes" id="UP000237310">
    <property type="component" value="Unassembled WGS sequence"/>
</dbReference>
<organism evidence="2 3">
    <name type="scientific">Flavobacterium alvei</name>
    <dbReference type="NCBI Taxonomy" id="2080416"/>
    <lineage>
        <taxon>Bacteria</taxon>
        <taxon>Pseudomonadati</taxon>
        <taxon>Bacteroidota</taxon>
        <taxon>Flavobacteriia</taxon>
        <taxon>Flavobacteriales</taxon>
        <taxon>Flavobacteriaceae</taxon>
        <taxon>Flavobacterium</taxon>
    </lineage>
</organism>
<feature type="domain" description="HNH nuclease" evidence="1">
    <location>
        <begin position="150"/>
        <end position="200"/>
    </location>
</feature>
<comment type="caution">
    <text evidence="2">The sequence shown here is derived from an EMBL/GenBank/DDBJ whole genome shotgun (WGS) entry which is preliminary data.</text>
</comment>
<sequence length="256" mass="29482">MARDNWNKEQLIVALNLYWKIPYNKISGSSNSLIKQTAPIIDRTPAALAYKLMNFTSLDSEKQKIGNKGKSAASSSDKEIWNEYFGQWEKLALDSSAILATIQNKSIEDILELEPELKFTEGREKERIVKTRVNQNDFRQRILASYNGKCSITGISITSLLVASHIIPWSKNIQERLNPKNGICLNNIHDKAFDKGLITITSDFKVKLSDSILEKRKEKNIQKYFIEYENQPIVLPDRFSPSIEFLEYHHQNIFNK</sequence>
<dbReference type="EMBL" id="PQVG01000006">
    <property type="protein sequence ID" value="POY38815.1"/>
    <property type="molecule type" value="Genomic_DNA"/>
</dbReference>
<dbReference type="OrthoDB" id="67788at2"/>
<name>A0A2S5A8D2_9FLAO</name>
<accession>A0A2S5A8D2</accession>
<dbReference type="InterPro" id="IPR003615">
    <property type="entry name" value="HNH_nuc"/>
</dbReference>
<proteinExistence type="predicted"/>
<evidence type="ECO:0000313" key="3">
    <source>
        <dbReference type="Proteomes" id="UP000237310"/>
    </source>
</evidence>
<keyword evidence="2" id="KW-0255">Endonuclease</keyword>
<dbReference type="AlphaFoldDB" id="A0A2S5A8D2"/>
<dbReference type="RefSeq" id="WP_103806389.1">
    <property type="nucleotide sequence ID" value="NZ_PQVG01000006.1"/>
</dbReference>
<dbReference type="Pfam" id="PF13391">
    <property type="entry name" value="HNH_2"/>
    <property type="match status" value="1"/>
</dbReference>
<evidence type="ECO:0000313" key="2">
    <source>
        <dbReference type="EMBL" id="POY38815.1"/>
    </source>
</evidence>
<dbReference type="GO" id="GO:0004519">
    <property type="term" value="F:endonuclease activity"/>
    <property type="evidence" value="ECO:0007669"/>
    <property type="project" value="UniProtKB-KW"/>
</dbReference>
<evidence type="ECO:0000259" key="1">
    <source>
        <dbReference type="Pfam" id="PF13391"/>
    </source>
</evidence>